<gene>
    <name evidence="1" type="ORF">TSIB3V08_LOCUS3335</name>
</gene>
<name>A0A7R9ARJ4_TIMSH</name>
<dbReference type="EMBL" id="OC001106">
    <property type="protein sequence ID" value="CAD7259123.1"/>
    <property type="molecule type" value="Genomic_DNA"/>
</dbReference>
<reference evidence="1" key="1">
    <citation type="submission" date="2020-11" db="EMBL/GenBank/DDBJ databases">
        <authorList>
            <person name="Tran Van P."/>
        </authorList>
    </citation>
    <scope>NUCLEOTIDE SEQUENCE</scope>
</reference>
<sequence>MVSLVLTDSFEKLPDQITTGRHSLYRQQNGLTVTILRYSSPVTSLVLADSSQLTTDGVEKLPDQIILIQHEISALDQAATEAGITLFGEAKTDLSKMESVQRNPAPVERQDPAQQRDLAVLAHAIDYVEITLAHVCGHTV</sequence>
<organism evidence="1">
    <name type="scientific">Timema shepardi</name>
    <name type="common">Walking stick</name>
    <dbReference type="NCBI Taxonomy" id="629360"/>
    <lineage>
        <taxon>Eukaryota</taxon>
        <taxon>Metazoa</taxon>
        <taxon>Ecdysozoa</taxon>
        <taxon>Arthropoda</taxon>
        <taxon>Hexapoda</taxon>
        <taxon>Insecta</taxon>
        <taxon>Pterygota</taxon>
        <taxon>Neoptera</taxon>
        <taxon>Polyneoptera</taxon>
        <taxon>Phasmatodea</taxon>
        <taxon>Timematodea</taxon>
        <taxon>Timematoidea</taxon>
        <taxon>Timematidae</taxon>
        <taxon>Timema</taxon>
    </lineage>
</organism>
<accession>A0A7R9ARJ4</accession>
<evidence type="ECO:0000313" key="1">
    <source>
        <dbReference type="EMBL" id="CAD7259123.1"/>
    </source>
</evidence>
<dbReference type="AlphaFoldDB" id="A0A7R9ARJ4"/>
<protein>
    <submittedName>
        <fullName evidence="1">Uncharacterized protein</fullName>
    </submittedName>
</protein>
<proteinExistence type="predicted"/>